<dbReference type="Pfam" id="PF22727">
    <property type="entry name" value="NCH2"/>
    <property type="match status" value="1"/>
</dbReference>
<keyword evidence="3" id="KW-1185">Reference proteome</keyword>
<gene>
    <name evidence="2" type="ORF">NDI37_19210</name>
</gene>
<reference evidence="2 3" key="1">
    <citation type="submission" date="2022-04" db="EMBL/GenBank/DDBJ databases">
        <title>Positive selection, recombination, and allopatry shape intraspecific diversity of widespread and dominant cyanobacteria.</title>
        <authorList>
            <person name="Wei J."/>
            <person name="Shu W."/>
            <person name="Hu C."/>
        </authorList>
    </citation>
    <scope>NUCLEOTIDE SEQUENCE [LARGE SCALE GENOMIC DNA]</scope>
    <source>
        <strain evidence="2 3">GB2-A5</strain>
    </source>
</reference>
<name>A0ABV0JT02_9CYAN</name>
<dbReference type="Proteomes" id="UP001442494">
    <property type="component" value="Unassembled WGS sequence"/>
</dbReference>
<dbReference type="InterPro" id="IPR054501">
    <property type="entry name" value="NCH2"/>
</dbReference>
<evidence type="ECO:0000259" key="1">
    <source>
        <dbReference type="Pfam" id="PF22727"/>
    </source>
</evidence>
<organism evidence="2 3">
    <name type="scientific">Funiculus sociatus GB2-A5</name>
    <dbReference type="NCBI Taxonomy" id="2933946"/>
    <lineage>
        <taxon>Bacteria</taxon>
        <taxon>Bacillati</taxon>
        <taxon>Cyanobacteriota</taxon>
        <taxon>Cyanophyceae</taxon>
        <taxon>Coleofasciculales</taxon>
        <taxon>Coleofasciculaceae</taxon>
        <taxon>Funiculus</taxon>
    </lineage>
</organism>
<feature type="domain" description="NACHT conflict system C-terminal helical" evidence="1">
    <location>
        <begin position="297"/>
        <end position="391"/>
    </location>
</feature>
<comment type="caution">
    <text evidence="2">The sequence shown here is derived from an EMBL/GenBank/DDBJ whole genome shotgun (WGS) entry which is preliminary data.</text>
</comment>
<protein>
    <recommendedName>
        <fullName evidence="1">NACHT conflict system C-terminal helical domain-containing protein</fullName>
    </recommendedName>
</protein>
<accession>A0ABV0JT02</accession>
<evidence type="ECO:0000313" key="3">
    <source>
        <dbReference type="Proteomes" id="UP001442494"/>
    </source>
</evidence>
<evidence type="ECO:0000313" key="2">
    <source>
        <dbReference type="EMBL" id="MEP0866590.1"/>
    </source>
</evidence>
<sequence length="402" mass="47075">MFEKLAKFPVNRSELYEEGVDILLKKWDETREIEREQVYKNLSLQRQKDLLSQIALTTFERGDYFFKQKELEQYISDYIGNLPDAQNDPEVLQLDSRALLKSIEAQHGLLVERAQKIYSFSHLTFQEYFTARKIVISCNPYVSEQQDWQILIGKITEKRWREVFLLVVEMLPSADCLLSLIKQQIDALLATDEKLQQFLCWVNQKSCSVQVPFKRTAVRAFYFDLAVAPASNHSPDLDCSLNLAFKFDSNFIFHDDFDLSPVDLKLDFCLSATLAHAINGGIDPDFVTPDFEFDFNLWQSLQKLEEEMPDWNAHLLFDKWQTENLQAWTEKFRSLIIKHRNIGHNWQFNEEQKKLFHQYYSANELLADCINSTCCLSSEARTHIEETLLLPIAEIENRNSRG</sequence>
<proteinExistence type="predicted"/>
<dbReference type="RefSeq" id="WP_190417270.1">
    <property type="nucleotide sequence ID" value="NZ_JAMPKK010000046.1"/>
</dbReference>
<dbReference type="EMBL" id="JAMPKK010000046">
    <property type="protein sequence ID" value="MEP0866590.1"/>
    <property type="molecule type" value="Genomic_DNA"/>
</dbReference>